<keyword evidence="12" id="KW-1015">Disulfide bond</keyword>
<evidence type="ECO:0000256" key="3">
    <source>
        <dbReference type="ARBA" id="ARBA00022676"/>
    </source>
</evidence>
<evidence type="ECO:0000256" key="7">
    <source>
        <dbReference type="ARBA" id="ARBA00022824"/>
    </source>
</evidence>
<gene>
    <name evidence="15" type="ORF">RPIT_13615</name>
</gene>
<sequence length="309" mass="34717">MHGVVITAYRDFPQLASLLRALPDARVHVHLDRNAAFTQAQRRFLESLAHVVVASTYRVSWGGISHLRAIIDGVESLTQEPAIETIHILSGQDYPCRPLSTYSDIRDPQRAYLSLTAVTDQPVLLRRFRTRFEFPDQDLRDPAVRAGDALSIERQERSGNVRTTLGSMQRLYKGMVWGSLPADMARYCVKVARTDRAFMDDLVHSRIPEEFFFQTVLMNSPLAPRVSPNATTFMLWTPGRAVNSGPAVLNIGDLDQILASDKVFVRKVDSTDSAELVAALADRIGASPWSPPVERRFALWRFDAGRARR</sequence>
<dbReference type="GO" id="GO:0046872">
    <property type="term" value="F:metal ion binding"/>
    <property type="evidence" value="ECO:0007669"/>
    <property type="project" value="UniProtKB-KW"/>
</dbReference>
<evidence type="ECO:0000256" key="9">
    <source>
        <dbReference type="ARBA" id="ARBA00022989"/>
    </source>
</evidence>
<keyword evidence="4" id="KW-0808">Transferase</keyword>
<evidence type="ECO:0000256" key="11">
    <source>
        <dbReference type="ARBA" id="ARBA00023136"/>
    </source>
</evidence>
<dbReference type="Pfam" id="PF02485">
    <property type="entry name" value="Branch"/>
    <property type="match status" value="1"/>
</dbReference>
<evidence type="ECO:0000256" key="14">
    <source>
        <dbReference type="ARBA" id="ARBA00042865"/>
    </source>
</evidence>
<proteinExistence type="predicted"/>
<keyword evidence="16" id="KW-1185">Reference proteome</keyword>
<dbReference type="RefSeq" id="WP_162274571.1">
    <property type="nucleotide sequence ID" value="NZ_CP019605.1"/>
</dbReference>
<dbReference type="EMBL" id="CP019605">
    <property type="protein sequence ID" value="AQP45719.1"/>
    <property type="molecule type" value="Genomic_DNA"/>
</dbReference>
<dbReference type="InterPro" id="IPR043538">
    <property type="entry name" value="XYLT"/>
</dbReference>
<dbReference type="AlphaFoldDB" id="A0A1Q2CHX0"/>
<keyword evidence="8" id="KW-0735">Signal-anchor</keyword>
<keyword evidence="7" id="KW-0256">Endoplasmic reticulum</keyword>
<dbReference type="GO" id="GO:0016020">
    <property type="term" value="C:membrane"/>
    <property type="evidence" value="ECO:0007669"/>
    <property type="project" value="InterPro"/>
</dbReference>
<dbReference type="PANTHER" id="PTHR46025">
    <property type="entry name" value="XYLOSYLTRANSFERASE OXT"/>
    <property type="match status" value="1"/>
</dbReference>
<evidence type="ECO:0000256" key="8">
    <source>
        <dbReference type="ARBA" id="ARBA00022968"/>
    </source>
</evidence>
<accession>A0A1Q2CHX0</accession>
<evidence type="ECO:0000313" key="15">
    <source>
        <dbReference type="EMBL" id="AQP45719.1"/>
    </source>
</evidence>
<dbReference type="KEGG" id="tfl:RPIT_13615"/>
<dbReference type="InterPro" id="IPR003406">
    <property type="entry name" value="Glyco_trans_14"/>
</dbReference>
<comment type="subcellular location">
    <subcellularLocation>
        <location evidence="2">Endoplasmic reticulum membrane</location>
        <topology evidence="2">Single-pass type II membrane protein</topology>
    </subcellularLocation>
    <subcellularLocation>
        <location evidence="1">Golgi apparatus membrane</location>
        <topology evidence="1">Single-pass type II membrane protein</topology>
    </subcellularLocation>
</comment>
<keyword evidence="9" id="KW-1133">Transmembrane helix</keyword>
<name>A0A1Q2CHX0_9ACTN</name>
<organism evidence="15 16">
    <name type="scientific">Tessaracoccus flavus</name>
    <dbReference type="NCBI Taxonomy" id="1610493"/>
    <lineage>
        <taxon>Bacteria</taxon>
        <taxon>Bacillati</taxon>
        <taxon>Actinomycetota</taxon>
        <taxon>Actinomycetes</taxon>
        <taxon>Propionibacteriales</taxon>
        <taxon>Propionibacteriaceae</taxon>
        <taxon>Tessaracoccus</taxon>
    </lineage>
</organism>
<dbReference type="GO" id="GO:0050650">
    <property type="term" value="P:chondroitin sulfate proteoglycan biosynthetic process"/>
    <property type="evidence" value="ECO:0007669"/>
    <property type="project" value="TreeGrafter"/>
</dbReference>
<evidence type="ECO:0000256" key="4">
    <source>
        <dbReference type="ARBA" id="ARBA00022679"/>
    </source>
</evidence>
<evidence type="ECO:0000313" key="16">
    <source>
        <dbReference type="Proteomes" id="UP000188324"/>
    </source>
</evidence>
<keyword evidence="6" id="KW-0479">Metal-binding</keyword>
<evidence type="ECO:0000256" key="6">
    <source>
        <dbReference type="ARBA" id="ARBA00022723"/>
    </source>
</evidence>
<evidence type="ECO:0000256" key="2">
    <source>
        <dbReference type="ARBA" id="ARBA00004648"/>
    </source>
</evidence>
<dbReference type="GO" id="GO:0030158">
    <property type="term" value="F:protein xylosyltransferase activity"/>
    <property type="evidence" value="ECO:0007669"/>
    <property type="project" value="InterPro"/>
</dbReference>
<keyword evidence="13" id="KW-0325">Glycoprotein</keyword>
<evidence type="ECO:0000256" key="1">
    <source>
        <dbReference type="ARBA" id="ARBA00004323"/>
    </source>
</evidence>
<keyword evidence="3" id="KW-0328">Glycosyltransferase</keyword>
<evidence type="ECO:0000256" key="13">
    <source>
        <dbReference type="ARBA" id="ARBA00023180"/>
    </source>
</evidence>
<evidence type="ECO:0000256" key="5">
    <source>
        <dbReference type="ARBA" id="ARBA00022692"/>
    </source>
</evidence>
<dbReference type="STRING" id="1610493.RPIT_13615"/>
<evidence type="ECO:0000256" key="10">
    <source>
        <dbReference type="ARBA" id="ARBA00023034"/>
    </source>
</evidence>
<evidence type="ECO:0000256" key="12">
    <source>
        <dbReference type="ARBA" id="ARBA00023157"/>
    </source>
</evidence>
<keyword evidence="5" id="KW-0812">Transmembrane</keyword>
<dbReference type="GO" id="GO:0015012">
    <property type="term" value="P:heparan sulfate proteoglycan biosynthetic process"/>
    <property type="evidence" value="ECO:0007669"/>
    <property type="project" value="TreeGrafter"/>
</dbReference>
<dbReference type="PANTHER" id="PTHR46025:SF3">
    <property type="entry name" value="XYLOSYLTRANSFERASE OXT"/>
    <property type="match status" value="1"/>
</dbReference>
<dbReference type="Proteomes" id="UP000188324">
    <property type="component" value="Chromosome"/>
</dbReference>
<protein>
    <recommendedName>
        <fullName evidence="14">Peptide O-xylosyltransferase</fullName>
    </recommendedName>
</protein>
<reference evidence="15 16" key="1">
    <citation type="journal article" date="2016" name="Int. J. Syst. Evol. Microbiol.">
        <title>Tessaracoccus flavus sp. nov., isolated from the drainage system of a lindane-producing factory.</title>
        <authorList>
            <person name="Kumari R."/>
            <person name="Singh P."/>
            <person name="Schumann P."/>
            <person name="Lal R."/>
        </authorList>
    </citation>
    <scope>NUCLEOTIDE SEQUENCE [LARGE SCALE GENOMIC DNA]</scope>
    <source>
        <strain evidence="15 16">RP1T</strain>
    </source>
</reference>
<keyword evidence="11" id="KW-0472">Membrane</keyword>
<keyword evidence="10" id="KW-0333">Golgi apparatus</keyword>